<dbReference type="EC" id="2.1.1.56" evidence="1"/>
<keyword evidence="4" id="KW-0949">S-adenosyl-L-methionine</keyword>
<evidence type="ECO:0000256" key="2">
    <source>
        <dbReference type="ARBA" id="ARBA00022603"/>
    </source>
</evidence>
<dbReference type="GO" id="GO:0005634">
    <property type="term" value="C:nucleus"/>
    <property type="evidence" value="ECO:0007669"/>
    <property type="project" value="TreeGrafter"/>
</dbReference>
<comment type="caution">
    <text evidence="10">The sequence shown here is derived from an EMBL/GenBank/DDBJ whole genome shotgun (WGS) entry which is preliminary data.</text>
</comment>
<dbReference type="Gene3D" id="3.40.50.150">
    <property type="entry name" value="Vaccinia Virus protein VP39"/>
    <property type="match status" value="1"/>
</dbReference>
<feature type="domain" description="MRNA cap 0 methyltransferase" evidence="9">
    <location>
        <begin position="372"/>
        <end position="713"/>
    </location>
</feature>
<keyword evidence="6" id="KW-0506">mRNA capping</keyword>
<evidence type="ECO:0000256" key="1">
    <source>
        <dbReference type="ARBA" id="ARBA00011926"/>
    </source>
</evidence>
<keyword evidence="3" id="KW-0808">Transferase</keyword>
<evidence type="ECO:0000256" key="6">
    <source>
        <dbReference type="ARBA" id="ARBA00023042"/>
    </source>
</evidence>
<evidence type="ECO:0000256" key="3">
    <source>
        <dbReference type="ARBA" id="ARBA00022679"/>
    </source>
</evidence>
<dbReference type="GO" id="GO:0004482">
    <property type="term" value="F:mRNA 5'-cap (guanine-N7-)-methyltransferase activity"/>
    <property type="evidence" value="ECO:0007669"/>
    <property type="project" value="UniProtKB-EC"/>
</dbReference>
<dbReference type="EMBL" id="BRYA01000054">
    <property type="protein sequence ID" value="GMI35438.1"/>
    <property type="molecule type" value="Genomic_DNA"/>
</dbReference>
<dbReference type="Pfam" id="PF03291">
    <property type="entry name" value="mRNA_G-N7_MeTrfase"/>
    <property type="match status" value="1"/>
</dbReference>
<feature type="region of interest" description="Disordered" evidence="8">
    <location>
        <begin position="721"/>
        <end position="746"/>
    </location>
</feature>
<reference evidence="11" key="1">
    <citation type="journal article" date="2023" name="Commun. Biol.">
        <title>Genome analysis of Parmales, the sister group of diatoms, reveals the evolutionary specialization of diatoms from phago-mixotrophs to photoautotrophs.</title>
        <authorList>
            <person name="Ban H."/>
            <person name="Sato S."/>
            <person name="Yoshikawa S."/>
            <person name="Yamada K."/>
            <person name="Nakamura Y."/>
            <person name="Ichinomiya M."/>
            <person name="Sato N."/>
            <person name="Blanc-Mathieu R."/>
            <person name="Endo H."/>
            <person name="Kuwata A."/>
            <person name="Ogata H."/>
        </authorList>
    </citation>
    <scope>NUCLEOTIDE SEQUENCE [LARGE SCALE GENOMIC DNA]</scope>
</reference>
<feature type="compositionally biased region" description="Basic and acidic residues" evidence="8">
    <location>
        <begin position="209"/>
        <end position="221"/>
    </location>
</feature>
<dbReference type="CDD" id="cd02440">
    <property type="entry name" value="AdoMet_MTases"/>
    <property type="match status" value="1"/>
</dbReference>
<keyword evidence="5" id="KW-0694">RNA-binding</keyword>
<protein>
    <recommendedName>
        <fullName evidence="1">mRNA (guanine-N(7))-methyltransferase</fullName>
        <ecNumber evidence="1">2.1.1.56</ecNumber>
    </recommendedName>
</protein>
<keyword evidence="2" id="KW-0489">Methyltransferase</keyword>
<gene>
    <name evidence="10" type="ORF">TrCOL_g6365</name>
</gene>
<proteinExistence type="predicted"/>
<dbReference type="GO" id="GO:0003723">
    <property type="term" value="F:RNA binding"/>
    <property type="evidence" value="ECO:0007669"/>
    <property type="project" value="UniProtKB-KW"/>
</dbReference>
<dbReference type="Proteomes" id="UP001165065">
    <property type="component" value="Unassembled WGS sequence"/>
</dbReference>
<dbReference type="PANTHER" id="PTHR12189:SF2">
    <property type="entry name" value="MRNA CAP GUANINE-N7 METHYLTRANSFERASE"/>
    <property type="match status" value="1"/>
</dbReference>
<dbReference type="SUPFAM" id="SSF53335">
    <property type="entry name" value="S-adenosyl-L-methionine-dependent methyltransferases"/>
    <property type="match status" value="1"/>
</dbReference>
<name>A0A9W7G817_9STRA</name>
<evidence type="ECO:0000256" key="5">
    <source>
        <dbReference type="ARBA" id="ARBA00022884"/>
    </source>
</evidence>
<dbReference type="InterPro" id="IPR029063">
    <property type="entry name" value="SAM-dependent_MTases_sf"/>
</dbReference>
<keyword evidence="6" id="KW-0507">mRNA processing</keyword>
<organism evidence="10 11">
    <name type="scientific">Triparma columacea</name>
    <dbReference type="NCBI Taxonomy" id="722753"/>
    <lineage>
        <taxon>Eukaryota</taxon>
        <taxon>Sar</taxon>
        <taxon>Stramenopiles</taxon>
        <taxon>Ochrophyta</taxon>
        <taxon>Bolidophyceae</taxon>
        <taxon>Parmales</taxon>
        <taxon>Triparmaceae</taxon>
        <taxon>Triparma</taxon>
    </lineage>
</organism>
<dbReference type="InterPro" id="IPR039753">
    <property type="entry name" value="RG7MT1"/>
</dbReference>
<dbReference type="AlphaFoldDB" id="A0A9W7G817"/>
<evidence type="ECO:0000313" key="11">
    <source>
        <dbReference type="Proteomes" id="UP001165065"/>
    </source>
</evidence>
<feature type="region of interest" description="Disordered" evidence="8">
    <location>
        <begin position="202"/>
        <end position="236"/>
    </location>
</feature>
<accession>A0A9W7G817</accession>
<sequence>MLYPTLPPSLKHRLMDPCGLISTPSAHTAISRSALKKCESLLSAPSPEGGLLADLYSYQDSLEKAPGNLTLLNFFKIRKDGDGASDFSHFTEANIRMGNGTINLPSCSVRTLAVKTIGMCGGDPSRVKNSRTFCRLIMYMAERSLVAVVRTSSTTLAILAPCLDAGQANDSDALDKGGYHAVLYSAKAWDVLVNSVCPEATEAEAEAEGTGRKEEDARGGECESETEVEGSSPTLWLPEELETVNGHGGDNGSKGLEKNYTKPAWMTPSPFNSSKYSLVLSPVPTDELWLPLELDVLEDDAGEASSDDEMVIDNVQDSARPDLMLLGNVAGAAQSGQSNRSSSAPTFSNSQAIDTDRFYSSVVRDLESRADSYLYHMRNFNNWVKAKLIALARPVRKVTASSSRAALTIDVLDLACGKGGDLMKWALHQPSVRRYVGVDVARGSLRAAAARCVKNRQIKALPSVTFVAADLGEDVLGAGKGLESWKKSRHLKEARETGNEEVKFEIEAGGGVPKDKFDVVSIQFAVHYMMQTRARARRFFKTVGDLLGMGGVIVLTTVDARVVAEEIMKLGKTKCGEEGVTIEVGGGLCKLKFQKETIDRMFGGQLGDNWYGLQYNFLLLDTKDGDRGQGVGEAVDLPEWLVPGKEVELLAAEAGLELVEHLNFHEFYGKYGVVDKRPDNLLYTMNVLDINGGMSQNEWDISRIYCTMKFQKVRQSAFDDSEFDDVDDKPTPSTKKKEKKVKEKKDDLDLTETEMLKGVLRLRKMGLDVNSMTQEDQREKILGFKMEEIQKAKLAGCKACNRDPNTAGRGRPPKHTCGLFDN</sequence>
<evidence type="ECO:0000313" key="10">
    <source>
        <dbReference type="EMBL" id="GMI35438.1"/>
    </source>
</evidence>
<dbReference type="PANTHER" id="PTHR12189">
    <property type="entry name" value="MRNA GUANINE-7- METHYLTRANSFERASE"/>
    <property type="match status" value="1"/>
</dbReference>
<evidence type="ECO:0000256" key="8">
    <source>
        <dbReference type="SAM" id="MobiDB-lite"/>
    </source>
</evidence>
<feature type="region of interest" description="Disordered" evidence="8">
    <location>
        <begin position="242"/>
        <end position="261"/>
    </location>
</feature>
<evidence type="ECO:0000256" key="4">
    <source>
        <dbReference type="ARBA" id="ARBA00022691"/>
    </source>
</evidence>
<dbReference type="InterPro" id="IPR004971">
    <property type="entry name" value="mRNA_G-N7_MeTrfase_dom"/>
</dbReference>
<dbReference type="OrthoDB" id="10248867at2759"/>
<comment type="catalytic activity">
    <reaction evidence="7">
        <text>a 5'-end (5'-triphosphoguanosine)-ribonucleoside in mRNA + S-adenosyl-L-methionine = a 5'-end (N(7)-methyl 5'-triphosphoguanosine)-ribonucleoside in mRNA + S-adenosyl-L-homocysteine</text>
        <dbReference type="Rhea" id="RHEA:67008"/>
        <dbReference type="Rhea" id="RHEA-COMP:17166"/>
        <dbReference type="Rhea" id="RHEA-COMP:17167"/>
        <dbReference type="ChEBI" id="CHEBI:57856"/>
        <dbReference type="ChEBI" id="CHEBI:59789"/>
        <dbReference type="ChEBI" id="CHEBI:156461"/>
        <dbReference type="ChEBI" id="CHEBI:167617"/>
        <dbReference type="EC" id="2.1.1.56"/>
    </reaction>
</comment>
<evidence type="ECO:0000256" key="7">
    <source>
        <dbReference type="ARBA" id="ARBA00044712"/>
    </source>
</evidence>
<evidence type="ECO:0000259" key="9">
    <source>
        <dbReference type="PROSITE" id="PS51562"/>
    </source>
</evidence>
<keyword evidence="11" id="KW-1185">Reference proteome</keyword>
<feature type="region of interest" description="Disordered" evidence="8">
    <location>
        <begin position="803"/>
        <end position="822"/>
    </location>
</feature>
<dbReference type="PROSITE" id="PS51562">
    <property type="entry name" value="RNA_CAP0_MT"/>
    <property type="match status" value="1"/>
</dbReference>